<dbReference type="SMART" id="SM00238">
    <property type="entry name" value="BIR"/>
    <property type="match status" value="3"/>
</dbReference>
<keyword evidence="6 19" id="KW-0808">Transferase</keyword>
<comment type="caution">
    <text evidence="22">The sequence shown here is derived from an EMBL/GenBank/DDBJ whole genome shotgun (WGS) entry which is preliminary data.</text>
</comment>
<accession>A0A814U6N4</accession>
<evidence type="ECO:0000256" key="11">
    <source>
        <dbReference type="ARBA" id="ARBA00022884"/>
    </source>
</evidence>
<dbReference type="PROSITE" id="PS50089">
    <property type="entry name" value="ZF_RING_2"/>
    <property type="match status" value="1"/>
</dbReference>
<dbReference type="AlphaFoldDB" id="A0A814U6N4"/>
<dbReference type="EC" id="2.1.1.214" evidence="15"/>
<dbReference type="InterPro" id="IPR013083">
    <property type="entry name" value="Znf_RING/FYVE/PHD"/>
</dbReference>
<evidence type="ECO:0000256" key="5">
    <source>
        <dbReference type="ARBA" id="ARBA00022603"/>
    </source>
</evidence>
<feature type="compositionally biased region" description="Polar residues" evidence="20">
    <location>
        <begin position="504"/>
        <end position="523"/>
    </location>
</feature>
<name>A0A814U6N4_9BILA</name>
<dbReference type="PROSITE" id="PS50143">
    <property type="entry name" value="BIR_REPEAT_2"/>
    <property type="match status" value="3"/>
</dbReference>
<comment type="subunit">
    <text evidence="14">Part of the heterodimeric TRMT11-TRM112 methyltransferase complex; this complex forms an active tRNA methyltransferase, where TRMT112 acts as an activator of the catalytic subunit TRMT11.</text>
</comment>
<dbReference type="Pfam" id="PF01170">
    <property type="entry name" value="UPF0020"/>
    <property type="match status" value="1"/>
</dbReference>
<evidence type="ECO:0000256" key="17">
    <source>
        <dbReference type="ARBA" id="ARBA00075308"/>
    </source>
</evidence>
<keyword evidence="10" id="KW-0862">Zinc</keyword>
<dbReference type="GO" id="GO:0043527">
    <property type="term" value="C:tRNA methyltransferase complex"/>
    <property type="evidence" value="ECO:0007669"/>
    <property type="project" value="UniProtKB-ARBA"/>
</dbReference>
<feature type="compositionally biased region" description="Low complexity" evidence="20">
    <location>
        <begin position="524"/>
        <end position="550"/>
    </location>
</feature>
<dbReference type="PROSITE" id="PS00092">
    <property type="entry name" value="N6_MTASE"/>
    <property type="match status" value="1"/>
</dbReference>
<dbReference type="InterPro" id="IPR001370">
    <property type="entry name" value="BIR_rpt"/>
</dbReference>
<dbReference type="PANTHER" id="PTHR13370">
    <property type="entry name" value="RNA METHYLASE-RELATED"/>
    <property type="match status" value="1"/>
</dbReference>
<feature type="compositionally biased region" description="Low complexity" evidence="20">
    <location>
        <begin position="119"/>
        <end position="139"/>
    </location>
</feature>
<dbReference type="GO" id="GO:0005737">
    <property type="term" value="C:cytoplasm"/>
    <property type="evidence" value="ECO:0007669"/>
    <property type="project" value="UniProtKB-SubCell"/>
</dbReference>
<dbReference type="InterPro" id="IPR016691">
    <property type="entry name" value="TRMT11"/>
</dbReference>
<keyword evidence="3" id="KW-0963">Cytoplasm</keyword>
<evidence type="ECO:0000256" key="3">
    <source>
        <dbReference type="ARBA" id="ARBA00022490"/>
    </source>
</evidence>
<evidence type="ECO:0000256" key="18">
    <source>
        <dbReference type="PROSITE-ProRule" id="PRU00175"/>
    </source>
</evidence>
<keyword evidence="11 19" id="KW-0694">RNA-binding</keyword>
<comment type="subcellular location">
    <subcellularLocation>
        <location evidence="1">Cytoplasm</location>
    </subcellularLocation>
</comment>
<protein>
    <recommendedName>
        <fullName evidence="16">tRNA (guanine(10)-N(2))-methyltransferase TRMT11</fullName>
        <ecNumber evidence="15">2.1.1.214</ecNumber>
    </recommendedName>
    <alternativeName>
        <fullName evidence="17">tRNA methyltransferase 11 homolog</fullName>
    </alternativeName>
</protein>
<gene>
    <name evidence="22" type="ORF">RFH988_LOCUS22952</name>
</gene>
<dbReference type="Proteomes" id="UP000663882">
    <property type="component" value="Unassembled WGS sequence"/>
</dbReference>
<evidence type="ECO:0000256" key="19">
    <source>
        <dbReference type="PROSITE-ProRule" id="PRU00959"/>
    </source>
</evidence>
<evidence type="ECO:0000256" key="7">
    <source>
        <dbReference type="ARBA" id="ARBA00022691"/>
    </source>
</evidence>
<keyword evidence="9 18" id="KW-0479">Metal-binding</keyword>
<evidence type="ECO:0000256" key="1">
    <source>
        <dbReference type="ARBA" id="ARBA00004496"/>
    </source>
</evidence>
<dbReference type="InterPro" id="IPR002052">
    <property type="entry name" value="DNA_methylase_N6_adenine_CS"/>
</dbReference>
<keyword evidence="4 19" id="KW-0820">tRNA-binding</keyword>
<evidence type="ECO:0000256" key="6">
    <source>
        <dbReference type="ARBA" id="ARBA00022679"/>
    </source>
</evidence>
<dbReference type="InterPro" id="IPR000241">
    <property type="entry name" value="RlmKL-like_Mtase"/>
</dbReference>
<comment type="function">
    <text evidence="13">Catalytic subunit of the TRMT11-TRM112 methyltransferase complex, that specifically mediates the S-adenosyl-L-methionine-dependent N(2)-methylation of guanosine nucleotide at position 10 (m2G10) in tRNAs. This is one of the major tRNA (guanine-N(2))-methyltransferases.</text>
</comment>
<dbReference type="EMBL" id="CAJNOO010001562">
    <property type="protein sequence ID" value="CAF1170620.1"/>
    <property type="molecule type" value="Genomic_DNA"/>
</dbReference>
<dbReference type="SUPFAM" id="SSF53335">
    <property type="entry name" value="S-adenosyl-L-methionine-dependent methyltransferases"/>
    <property type="match status" value="2"/>
</dbReference>
<evidence type="ECO:0000313" key="22">
    <source>
        <dbReference type="EMBL" id="CAF1170620.1"/>
    </source>
</evidence>
<reference evidence="22" key="1">
    <citation type="submission" date="2021-02" db="EMBL/GenBank/DDBJ databases">
        <authorList>
            <person name="Nowell W R."/>
        </authorList>
    </citation>
    <scope>NUCLEOTIDE SEQUENCE</scope>
</reference>
<keyword evidence="5 19" id="KW-0489">Methyltransferase</keyword>
<dbReference type="Gene3D" id="1.10.1170.10">
    <property type="entry name" value="Inhibitor Of Apoptosis Protein (2mihbC-IAP-1), Chain A"/>
    <property type="match status" value="3"/>
</dbReference>
<feature type="region of interest" description="Disordered" evidence="20">
    <location>
        <begin position="119"/>
        <end position="149"/>
    </location>
</feature>
<dbReference type="InterPro" id="IPR029063">
    <property type="entry name" value="SAM-dependent_MTases_sf"/>
</dbReference>
<dbReference type="CDD" id="cd00022">
    <property type="entry name" value="BIR"/>
    <property type="match status" value="2"/>
</dbReference>
<dbReference type="SUPFAM" id="SSF57924">
    <property type="entry name" value="Inhibitor of apoptosis (IAP) repeat"/>
    <property type="match status" value="3"/>
</dbReference>
<comment type="similarity">
    <text evidence="19">Belongs to the class I-like SAM-binding methyltransferase superfamily. TRM11 methyltransferase family.</text>
</comment>
<dbReference type="Pfam" id="PF25904">
    <property type="entry name" value="Tmrp11_N"/>
    <property type="match status" value="1"/>
</dbReference>
<comment type="similarity">
    <text evidence="2">Belongs to the IAP family.</text>
</comment>
<dbReference type="InterPro" id="IPR001841">
    <property type="entry name" value="Znf_RING"/>
</dbReference>
<dbReference type="GO" id="GO:0160102">
    <property type="term" value="F:tRNA (guanine(10)-N2)-methyltransferase activity"/>
    <property type="evidence" value="ECO:0007669"/>
    <property type="project" value="UniProtKB-EC"/>
</dbReference>
<evidence type="ECO:0000256" key="8">
    <source>
        <dbReference type="ARBA" id="ARBA00022694"/>
    </source>
</evidence>
<dbReference type="InterPro" id="IPR059073">
    <property type="entry name" value="TRMT11_N"/>
</dbReference>
<evidence type="ECO:0000256" key="12">
    <source>
        <dbReference type="ARBA" id="ARBA00050985"/>
    </source>
</evidence>
<sequence>MSTLSRLPTDVLSDPSHKFESMDASSKLCVKKKEDSPTLASIRHRIQSLAKLTKRLGVYTVCHMSAVGFEYTGNGDTARCKDCGLEVSNWRSDMNPFTIHSKQRPDCPFICTIIPSSLSNVPASSVSSTTTVRNTSISNEQGNPSKRQRIETIDSESVSNSLLETSLLQQVRRRTFSHWPHRTIPSSAQMMEAGFFNCNVGDRVICIYCNLICQQWTPHTDDPCEVHKTLSSNCIYVKAKLIRPSASSIIIVNEGTTSASGDNRLSTSHNLGPLRSNDIVFTASCNPAYSEIPKRHASFATWPTEDLPSVDDLVRAGFFYTGTKTIVTCFYCNGSLQNWGPNDNPMIEHARWFPHCAYARQLCGDDLYRKIQESKRAQQERARANELKERTGSGEVVTTNPTSNSRLLLIPDESTLSRLVAARLDLPISQRLLDQNFKLSIIKRCWEDQLRIKHDDFVSECDLYIACLILQKQIEHIDGKKENIVIPSIKMKQIREQNARIHEQPTTISNTAQLVPNSSDVEMTTSSQSLTNESTSSQSSIDSTSKSTTSGNERETKTTKQTSTVNDQNQSTNATPSNPCVLCLTEEKRLACIPCGHMATCVACGHSLRSCPICRREIEAFELFSLAEMFGFRESMTIERKPDQVCDPFLLCTFSNIDHLKLYSSRSVLLKSAYEYWTHGSSLIDVVDKLTVHSNWRPNLNETWRILVHGFRKQFTQPEKIQRIDTFSDRLNIRNKFCLNNKADFTVGLFENYEEGRLEQPKEVFVGRWVCDGARHLVDKYDVRKRYFIGNTTMDATLSFVMANMAQCQSNHITLDPFCGTGGILLACAEFGSYVIGSEFDLRVLTAKAKPTKANTKQLTRNPDEMMHRNFSDYGTLNHFLGVIGSDFAYPAWRPTFFFDSIVCDPPYGIRESSQRKSRRHQTDKIDDDQNSISEKYDLTNIYVDLLNFANVYLCIGGRLVFWLPTHIMTYDENLLPTHPCFKLFSNDEQQLNRTVSRRLLTLIKIRESNNNEKALVNEKLFSNFRDLYFTPNTTIWEQLHSNNTITDSSDVSKKKKHHDE</sequence>
<dbReference type="PROSITE" id="PS51627">
    <property type="entry name" value="SAM_MT_TRM11"/>
    <property type="match status" value="1"/>
</dbReference>
<dbReference type="Gene3D" id="3.40.50.150">
    <property type="entry name" value="Vaccinia Virus protein VP39"/>
    <property type="match status" value="1"/>
</dbReference>
<evidence type="ECO:0000259" key="21">
    <source>
        <dbReference type="PROSITE" id="PS50089"/>
    </source>
</evidence>
<dbReference type="GO" id="GO:0008033">
    <property type="term" value="P:tRNA processing"/>
    <property type="evidence" value="ECO:0007669"/>
    <property type="project" value="UniProtKB-UniRule"/>
</dbReference>
<evidence type="ECO:0000256" key="20">
    <source>
        <dbReference type="SAM" id="MobiDB-lite"/>
    </source>
</evidence>
<proteinExistence type="inferred from homology"/>
<dbReference type="GO" id="GO:0008270">
    <property type="term" value="F:zinc ion binding"/>
    <property type="evidence" value="ECO:0007669"/>
    <property type="project" value="UniProtKB-KW"/>
</dbReference>
<dbReference type="Gene3D" id="3.30.40.10">
    <property type="entry name" value="Zinc/RING finger domain, C3HC4 (zinc finger)"/>
    <property type="match status" value="1"/>
</dbReference>
<evidence type="ECO:0000256" key="15">
    <source>
        <dbReference type="ARBA" id="ARBA00066937"/>
    </source>
</evidence>
<dbReference type="Pfam" id="PF00653">
    <property type="entry name" value="BIR"/>
    <property type="match status" value="3"/>
</dbReference>
<feature type="domain" description="RING-type" evidence="21">
    <location>
        <begin position="580"/>
        <end position="615"/>
    </location>
</feature>
<dbReference type="PANTHER" id="PTHR13370:SF3">
    <property type="entry name" value="TRNA (GUANINE(10)-N2)-METHYLTRANSFERASE HOMOLOG"/>
    <property type="match status" value="1"/>
</dbReference>
<organism evidence="22 23">
    <name type="scientific">Rotaria sordida</name>
    <dbReference type="NCBI Taxonomy" id="392033"/>
    <lineage>
        <taxon>Eukaryota</taxon>
        <taxon>Metazoa</taxon>
        <taxon>Spiralia</taxon>
        <taxon>Gnathifera</taxon>
        <taxon>Rotifera</taxon>
        <taxon>Eurotatoria</taxon>
        <taxon>Bdelloidea</taxon>
        <taxon>Philodinida</taxon>
        <taxon>Philodinidae</taxon>
        <taxon>Rotaria</taxon>
    </lineage>
</organism>
<evidence type="ECO:0000256" key="4">
    <source>
        <dbReference type="ARBA" id="ARBA00022555"/>
    </source>
</evidence>
<feature type="compositionally biased region" description="Polar residues" evidence="20">
    <location>
        <begin position="559"/>
        <end position="575"/>
    </location>
</feature>
<keyword evidence="9 18" id="KW-0863">Zinc-finger</keyword>
<evidence type="ECO:0000256" key="16">
    <source>
        <dbReference type="ARBA" id="ARBA00067484"/>
    </source>
</evidence>
<evidence type="ECO:0000313" key="23">
    <source>
        <dbReference type="Proteomes" id="UP000663882"/>
    </source>
</evidence>
<evidence type="ECO:0000256" key="14">
    <source>
        <dbReference type="ARBA" id="ARBA00065434"/>
    </source>
</evidence>
<evidence type="ECO:0000256" key="13">
    <source>
        <dbReference type="ARBA" id="ARBA00056270"/>
    </source>
</evidence>
<dbReference type="Pfam" id="PF13920">
    <property type="entry name" value="zf-C3HC4_3"/>
    <property type="match status" value="1"/>
</dbReference>
<evidence type="ECO:0000256" key="10">
    <source>
        <dbReference type="ARBA" id="ARBA00022833"/>
    </source>
</evidence>
<dbReference type="GO" id="GO:0032259">
    <property type="term" value="P:methylation"/>
    <property type="evidence" value="ECO:0007669"/>
    <property type="project" value="UniProtKB-UniRule"/>
</dbReference>
<keyword evidence="7 19" id="KW-0949">S-adenosyl-L-methionine</keyword>
<evidence type="ECO:0000256" key="2">
    <source>
        <dbReference type="ARBA" id="ARBA00006672"/>
    </source>
</evidence>
<feature type="region of interest" description="Disordered" evidence="20">
    <location>
        <begin position="501"/>
        <end position="575"/>
    </location>
</feature>
<dbReference type="GO" id="GO:0000049">
    <property type="term" value="F:tRNA binding"/>
    <property type="evidence" value="ECO:0007669"/>
    <property type="project" value="UniProtKB-UniRule"/>
</dbReference>
<dbReference type="OrthoDB" id="296065at2759"/>
<keyword evidence="8 19" id="KW-0819">tRNA processing</keyword>
<comment type="catalytic activity">
    <reaction evidence="12">
        <text>guanosine(10) in tRNA + S-adenosyl-L-methionine = N(2)-methylguanosine(10) in tRNA + S-adenosyl-L-homocysteine + H(+)</text>
        <dbReference type="Rhea" id="RHEA:43128"/>
        <dbReference type="Rhea" id="RHEA-COMP:10355"/>
        <dbReference type="Rhea" id="RHEA-COMP:10357"/>
        <dbReference type="ChEBI" id="CHEBI:15378"/>
        <dbReference type="ChEBI" id="CHEBI:57856"/>
        <dbReference type="ChEBI" id="CHEBI:59789"/>
        <dbReference type="ChEBI" id="CHEBI:74269"/>
        <dbReference type="ChEBI" id="CHEBI:74481"/>
        <dbReference type="EC" id="2.1.1.214"/>
    </reaction>
    <physiologicalReaction direction="left-to-right" evidence="12">
        <dbReference type="Rhea" id="RHEA:43129"/>
    </physiologicalReaction>
</comment>
<evidence type="ECO:0000256" key="9">
    <source>
        <dbReference type="ARBA" id="ARBA00022771"/>
    </source>
</evidence>